<reference evidence="1 2" key="1">
    <citation type="submission" date="2019-02" db="EMBL/GenBank/DDBJ databases">
        <title>The genomic architecture of introgression among sibling species of bacteria.</title>
        <authorList>
            <person name="Cavassim M.I.A."/>
            <person name="Moeskjaer S."/>
            <person name="Moslemi C."/>
            <person name="Fields B."/>
            <person name="Bachmann A."/>
            <person name="Vilhjalmsson B."/>
            <person name="Schierup M.H."/>
            <person name="Young J.P.W."/>
            <person name="Andersen S.U."/>
        </authorList>
    </citation>
    <scope>NUCLEOTIDE SEQUENCE [LARGE SCALE GENOMIC DNA]</scope>
    <source>
        <strain evidence="1 2">SM51</strain>
    </source>
</reference>
<dbReference type="Proteomes" id="UP000291302">
    <property type="component" value="Unassembled WGS sequence"/>
</dbReference>
<sequence>MKIAWVSADISPNVASFRYRALYPSFALADNGFQNAYFSVRDAKIEHLKEYDVVIFVKTVSHVLTAIMRELRERYARKVFLDLCDYVTHPRYGNSSGELRRVIILSQAPYIDAIVVPTEQLRKVLSASLSDSIPIVVIPDQAESSALIERTRVFSVKKIDAYSLVELRRLVRPRARLIALKSKIGRLQRQARGSFLALRMLVAELSRAPRSLPARFHQRLRNSWASSSRRVAPLATASRNKMGDQARVSGLNGGKKLIWFGNAGSDSFQSGIQTLTLIASDLIRLAQTVDFELVVMSNRSDAYKTLIEPLPFRSRFELWSQEGCFEAVRASDAFLMPQIEDEFSECKSANRALLALSCGTPVIASRLMSLEPLKDCIVTDDWDGGFRRYLLDEAATKADLETARSIIEKEFSAEATGRKWLELMRLEKPRPAKSPRLAIFFHLLQDIHVLLPVVTALVADAGEGKGGNRHDVDVVLLKSVYLQQPDIVREIVNTGARLRLLTEDTDEDNLRALDVKSASVLIVGAETSLRPHRLVHAAVLKANELGIPTISMQHGLEAPGLSYFDDRHTSDVKIASSSIFTYGDPARLPKEASSDLLQRCIPVGRFAPSTSRHLVTFKSSLEAINPRGLPVIAIFENLHWHRYEADGYRGHFSAHIERLVDTFKDVFFVIKPHPAGVWLQKNPRITTRANTLLLRRDDPKFAGVTAADLLSVSQAVITTPSTVAVDAAQLCRPVLVFANTLDLPLFEPLEIGRSYEDIEAFVTRALDGSATMDAVSRFKSSALAAGNVASNIAREIDRLLEDRTPKPPQNKHFSE</sequence>
<dbReference type="RefSeq" id="WP_130765964.1">
    <property type="nucleotide sequence ID" value="NZ_SILG01000001.1"/>
</dbReference>
<gene>
    <name evidence="1" type="ORF">ELH03_02345</name>
</gene>
<evidence type="ECO:0000313" key="2">
    <source>
        <dbReference type="Proteomes" id="UP000291302"/>
    </source>
</evidence>
<dbReference type="Gene3D" id="3.40.50.2000">
    <property type="entry name" value="Glycogen Phosphorylase B"/>
    <property type="match status" value="1"/>
</dbReference>
<comment type="caution">
    <text evidence="1">The sequence shown here is derived from an EMBL/GenBank/DDBJ whole genome shotgun (WGS) entry which is preliminary data.</text>
</comment>
<dbReference type="Gene3D" id="3.40.50.12580">
    <property type="match status" value="1"/>
</dbReference>
<name>A0ABY1XQL4_9HYPH</name>
<dbReference type="EMBL" id="SILG01000001">
    <property type="protein sequence ID" value="TBE69692.1"/>
    <property type="molecule type" value="Genomic_DNA"/>
</dbReference>
<organism evidence="1 2">
    <name type="scientific">Rhizobium beringeri</name>
    <dbReference type="NCBI Taxonomy" id="3019934"/>
    <lineage>
        <taxon>Bacteria</taxon>
        <taxon>Pseudomonadati</taxon>
        <taxon>Pseudomonadota</taxon>
        <taxon>Alphaproteobacteria</taxon>
        <taxon>Hyphomicrobiales</taxon>
        <taxon>Rhizobiaceae</taxon>
        <taxon>Rhizobium/Agrobacterium group</taxon>
        <taxon>Rhizobium</taxon>
    </lineage>
</organism>
<keyword evidence="2" id="KW-1185">Reference proteome</keyword>
<dbReference type="SUPFAM" id="SSF53756">
    <property type="entry name" value="UDP-Glycosyltransferase/glycogen phosphorylase"/>
    <property type="match status" value="2"/>
</dbReference>
<evidence type="ECO:0000313" key="1">
    <source>
        <dbReference type="EMBL" id="TBE69692.1"/>
    </source>
</evidence>
<accession>A0ABY1XQL4</accession>
<proteinExistence type="predicted"/>
<dbReference type="InterPro" id="IPR043148">
    <property type="entry name" value="TagF_C"/>
</dbReference>
<evidence type="ECO:0008006" key="3">
    <source>
        <dbReference type="Google" id="ProtNLM"/>
    </source>
</evidence>
<protein>
    <recommendedName>
        <fullName evidence="3">Glycosyltransferase</fullName>
    </recommendedName>
</protein>